<evidence type="ECO:0000259" key="7">
    <source>
        <dbReference type="PROSITE" id="PS50885"/>
    </source>
</evidence>
<dbReference type="InterPro" id="IPR010559">
    <property type="entry name" value="Sig_transdc_His_kin_internal"/>
</dbReference>
<sequence length="575" mass="65998">MKMSIFTRLSLTFLSVLLPFYGLTMLLNKQGSDSIRSEITRSVSSRDQFYMQNLEQEIKRLSQIFYELLVDNDPMLIGVSHDFSDPDLLDKVKVLQKRLQMVKASSLFVEKPMIYFPSMDRVITPNGLTDEDKLQNPDEIDKLSRSVDPNRIVQLQDGRFYLSLRYPMSTSLDRPPLFVVMFELSASQLKNSLQNIVNPQQGDFLLVHTEEHWALSSSRDEQTVQSLKSLAAGKTNRSGAGSVKLGGTTYWESYVSSEALQLSLFVFIPDEKVLGELKSYEKWVWVILAVSIAVILLLALALYRLIHNPMRRLVSAFRIVQQGRFVPIAETEAKDEFRYLFEGFNRMVSQLNVLIHEVYEKEISTQRSELKRLQAQINPHFLYNCFFIMGGLISDKEYNKAFGFVNYLRDYYRFITKNAEDLILLQEEMRHARTYVDIQTVCYGDRIDVEMEPLPEFLNAIPVPRLIVQPIIENAYKYALVRHSERGELWLHHKVENGCLTILVEDNGQSLDDAAIAALSEQLDTTEIKGEEPTGLINVHRRLRLMYGSDSGLTLCRSQLGGLCVMISIKLKNIS</sequence>
<dbReference type="PANTHER" id="PTHR34220:SF7">
    <property type="entry name" value="SENSOR HISTIDINE KINASE YPDA"/>
    <property type="match status" value="1"/>
</dbReference>
<keyword evidence="5 6" id="KW-0472">Membrane</keyword>
<dbReference type="CDD" id="cd06225">
    <property type="entry name" value="HAMP"/>
    <property type="match status" value="1"/>
</dbReference>
<dbReference type="GO" id="GO:0000155">
    <property type="term" value="F:phosphorelay sensor kinase activity"/>
    <property type="evidence" value="ECO:0007669"/>
    <property type="project" value="InterPro"/>
</dbReference>
<comment type="subcellular location">
    <subcellularLocation>
        <location evidence="1">Cell membrane</location>
        <topology evidence="1">Multi-pass membrane protein</topology>
    </subcellularLocation>
</comment>
<dbReference type="SUPFAM" id="SSF158472">
    <property type="entry name" value="HAMP domain-like"/>
    <property type="match status" value="1"/>
</dbReference>
<dbReference type="Gene3D" id="3.30.565.10">
    <property type="entry name" value="Histidine kinase-like ATPase, C-terminal domain"/>
    <property type="match status" value="1"/>
</dbReference>
<dbReference type="SMART" id="SM00304">
    <property type="entry name" value="HAMP"/>
    <property type="match status" value="1"/>
</dbReference>
<evidence type="ECO:0000256" key="1">
    <source>
        <dbReference type="ARBA" id="ARBA00004651"/>
    </source>
</evidence>
<name>A0A3D9KRK3_9BACL</name>
<dbReference type="InterPro" id="IPR003660">
    <property type="entry name" value="HAMP_dom"/>
</dbReference>
<comment type="caution">
    <text evidence="8">The sequence shown here is derived from an EMBL/GenBank/DDBJ whole genome shotgun (WGS) entry which is preliminary data.</text>
</comment>
<dbReference type="EMBL" id="QRDZ01000001">
    <property type="protein sequence ID" value="RED89257.1"/>
    <property type="molecule type" value="Genomic_DNA"/>
</dbReference>
<accession>A0A3D9KRK3</accession>
<feature type="domain" description="HAMP" evidence="7">
    <location>
        <begin position="304"/>
        <end position="356"/>
    </location>
</feature>
<keyword evidence="4" id="KW-0808">Transferase</keyword>
<dbReference type="PROSITE" id="PS50885">
    <property type="entry name" value="HAMP"/>
    <property type="match status" value="1"/>
</dbReference>
<proteinExistence type="predicted"/>
<organism evidence="8 9">
    <name type="scientific">Cohnella phaseoli</name>
    <dbReference type="NCBI Taxonomy" id="456490"/>
    <lineage>
        <taxon>Bacteria</taxon>
        <taxon>Bacillati</taxon>
        <taxon>Bacillota</taxon>
        <taxon>Bacilli</taxon>
        <taxon>Bacillales</taxon>
        <taxon>Paenibacillaceae</taxon>
        <taxon>Cohnella</taxon>
    </lineage>
</organism>
<dbReference type="Pfam" id="PF06580">
    <property type="entry name" value="His_kinase"/>
    <property type="match status" value="1"/>
</dbReference>
<protein>
    <submittedName>
        <fullName evidence="8">Two-component system sensor histidine kinase YesM</fullName>
    </submittedName>
</protein>
<gene>
    <name evidence="8" type="ORF">DFP98_101232</name>
</gene>
<keyword evidence="6" id="KW-0812">Transmembrane</keyword>
<keyword evidence="9" id="KW-1185">Reference proteome</keyword>
<dbReference type="SUPFAM" id="SSF55874">
    <property type="entry name" value="ATPase domain of HSP90 chaperone/DNA topoisomerase II/histidine kinase"/>
    <property type="match status" value="1"/>
</dbReference>
<evidence type="ECO:0000313" key="8">
    <source>
        <dbReference type="EMBL" id="RED89257.1"/>
    </source>
</evidence>
<dbReference type="PANTHER" id="PTHR34220">
    <property type="entry name" value="SENSOR HISTIDINE KINASE YPDA"/>
    <property type="match status" value="1"/>
</dbReference>
<keyword evidence="2" id="KW-1003">Cell membrane</keyword>
<keyword evidence="8" id="KW-0418">Kinase</keyword>
<dbReference type="Gene3D" id="6.10.340.10">
    <property type="match status" value="1"/>
</dbReference>
<evidence type="ECO:0000256" key="3">
    <source>
        <dbReference type="ARBA" id="ARBA00022553"/>
    </source>
</evidence>
<feature type="transmembrane region" description="Helical" evidence="6">
    <location>
        <begin position="283"/>
        <end position="303"/>
    </location>
</feature>
<dbReference type="AlphaFoldDB" id="A0A3D9KRK3"/>
<keyword evidence="6" id="KW-1133">Transmembrane helix</keyword>
<keyword evidence="3" id="KW-0597">Phosphoprotein</keyword>
<dbReference type="Proteomes" id="UP000256977">
    <property type="component" value="Unassembled WGS sequence"/>
</dbReference>
<evidence type="ECO:0000256" key="4">
    <source>
        <dbReference type="ARBA" id="ARBA00022679"/>
    </source>
</evidence>
<evidence type="ECO:0000256" key="5">
    <source>
        <dbReference type="ARBA" id="ARBA00023136"/>
    </source>
</evidence>
<dbReference type="InterPro" id="IPR036890">
    <property type="entry name" value="HATPase_C_sf"/>
</dbReference>
<evidence type="ECO:0000256" key="2">
    <source>
        <dbReference type="ARBA" id="ARBA00022475"/>
    </source>
</evidence>
<dbReference type="OrthoDB" id="2062925at2"/>
<dbReference type="InterPro" id="IPR050640">
    <property type="entry name" value="Bact_2-comp_sensor_kinase"/>
</dbReference>
<evidence type="ECO:0000313" key="9">
    <source>
        <dbReference type="Proteomes" id="UP000256977"/>
    </source>
</evidence>
<dbReference type="Pfam" id="PF00672">
    <property type="entry name" value="HAMP"/>
    <property type="match status" value="1"/>
</dbReference>
<evidence type="ECO:0000256" key="6">
    <source>
        <dbReference type="SAM" id="Phobius"/>
    </source>
</evidence>
<dbReference type="GO" id="GO:0005886">
    <property type="term" value="C:plasma membrane"/>
    <property type="evidence" value="ECO:0007669"/>
    <property type="project" value="UniProtKB-SubCell"/>
</dbReference>
<reference evidence="8 9" key="1">
    <citation type="submission" date="2018-07" db="EMBL/GenBank/DDBJ databases">
        <title>Genomic Encyclopedia of Type Strains, Phase III (KMG-III): the genomes of soil and plant-associated and newly described type strains.</title>
        <authorList>
            <person name="Whitman W."/>
        </authorList>
    </citation>
    <scope>NUCLEOTIDE SEQUENCE [LARGE SCALE GENOMIC DNA]</scope>
    <source>
        <strain evidence="8 9">CECT 7287</strain>
    </source>
</reference>